<dbReference type="OrthoDB" id="5234213at2759"/>
<name>A0A6A7A6V5_9PLEO</name>
<feature type="compositionally biased region" description="Basic and acidic residues" evidence="1">
    <location>
        <begin position="66"/>
        <end position="78"/>
    </location>
</feature>
<keyword evidence="3" id="KW-1185">Reference proteome</keyword>
<dbReference type="AlphaFoldDB" id="A0A6A7A6V5"/>
<dbReference type="EMBL" id="MU006222">
    <property type="protein sequence ID" value="KAF2828534.1"/>
    <property type="molecule type" value="Genomic_DNA"/>
</dbReference>
<feature type="region of interest" description="Disordered" evidence="1">
    <location>
        <begin position="1"/>
        <end position="131"/>
    </location>
</feature>
<reference evidence="2" key="1">
    <citation type="journal article" date="2020" name="Stud. Mycol.">
        <title>101 Dothideomycetes genomes: a test case for predicting lifestyles and emergence of pathogens.</title>
        <authorList>
            <person name="Haridas S."/>
            <person name="Albert R."/>
            <person name="Binder M."/>
            <person name="Bloem J."/>
            <person name="Labutti K."/>
            <person name="Salamov A."/>
            <person name="Andreopoulos B."/>
            <person name="Baker S."/>
            <person name="Barry K."/>
            <person name="Bills G."/>
            <person name="Bluhm B."/>
            <person name="Cannon C."/>
            <person name="Castanera R."/>
            <person name="Culley D."/>
            <person name="Daum C."/>
            <person name="Ezra D."/>
            <person name="Gonzalez J."/>
            <person name="Henrissat B."/>
            <person name="Kuo A."/>
            <person name="Liang C."/>
            <person name="Lipzen A."/>
            <person name="Lutzoni F."/>
            <person name="Magnuson J."/>
            <person name="Mondo S."/>
            <person name="Nolan M."/>
            <person name="Ohm R."/>
            <person name="Pangilinan J."/>
            <person name="Park H.-J."/>
            <person name="Ramirez L."/>
            <person name="Alfaro M."/>
            <person name="Sun H."/>
            <person name="Tritt A."/>
            <person name="Yoshinaga Y."/>
            <person name="Zwiers L.-H."/>
            <person name="Turgeon B."/>
            <person name="Goodwin S."/>
            <person name="Spatafora J."/>
            <person name="Crous P."/>
            <person name="Grigoriev I."/>
        </authorList>
    </citation>
    <scope>NUCLEOTIDE SEQUENCE</scope>
    <source>
        <strain evidence="2">CBS 113818</strain>
    </source>
</reference>
<feature type="compositionally biased region" description="Polar residues" evidence="1">
    <location>
        <begin position="1"/>
        <end position="19"/>
    </location>
</feature>
<evidence type="ECO:0000313" key="3">
    <source>
        <dbReference type="Proteomes" id="UP000799424"/>
    </source>
</evidence>
<accession>A0A6A7A6V5</accession>
<evidence type="ECO:0000313" key="2">
    <source>
        <dbReference type="EMBL" id="KAF2828534.1"/>
    </source>
</evidence>
<gene>
    <name evidence="2" type="ORF">CC86DRAFT_392799</name>
</gene>
<evidence type="ECO:0000256" key="1">
    <source>
        <dbReference type="SAM" id="MobiDB-lite"/>
    </source>
</evidence>
<sequence length="131" mass="13653">MSPKPHSQTVRGTLSNPKTQAAMHSPTPTPQLGDATSLKPEASNKPLPSNDSAPPLGEGNDADSSPSKKKESMDELPHSKKVRGTLANDDGAKVNGTQLGDPVSLKSETSGREMGRGVEREGVEKGGKSKL</sequence>
<protein>
    <submittedName>
        <fullName evidence="2">Uncharacterized protein</fullName>
    </submittedName>
</protein>
<proteinExistence type="predicted"/>
<organism evidence="2 3">
    <name type="scientific">Ophiobolus disseminans</name>
    <dbReference type="NCBI Taxonomy" id="1469910"/>
    <lineage>
        <taxon>Eukaryota</taxon>
        <taxon>Fungi</taxon>
        <taxon>Dikarya</taxon>
        <taxon>Ascomycota</taxon>
        <taxon>Pezizomycotina</taxon>
        <taxon>Dothideomycetes</taxon>
        <taxon>Pleosporomycetidae</taxon>
        <taxon>Pleosporales</taxon>
        <taxon>Pleosporineae</taxon>
        <taxon>Phaeosphaeriaceae</taxon>
        <taxon>Ophiobolus</taxon>
    </lineage>
</organism>
<dbReference type="Proteomes" id="UP000799424">
    <property type="component" value="Unassembled WGS sequence"/>
</dbReference>
<feature type="compositionally biased region" description="Basic and acidic residues" evidence="1">
    <location>
        <begin position="109"/>
        <end position="131"/>
    </location>
</feature>